<evidence type="ECO:0000256" key="3">
    <source>
        <dbReference type="ARBA" id="ARBA00023163"/>
    </source>
</evidence>
<keyword evidence="3" id="KW-0804">Transcription</keyword>
<accession>A0A0G3EQX4</accession>
<dbReference type="Pfam" id="PF21993">
    <property type="entry name" value="TetR_C_13_2"/>
    <property type="match status" value="1"/>
</dbReference>
<dbReference type="InterPro" id="IPR054156">
    <property type="entry name" value="YxaF_TetR_C"/>
</dbReference>
<dbReference type="SUPFAM" id="SSF48498">
    <property type="entry name" value="Tetracyclin repressor-like, C-terminal domain"/>
    <property type="match status" value="1"/>
</dbReference>
<feature type="domain" description="HTH tetR-type" evidence="5">
    <location>
        <begin position="9"/>
        <end position="69"/>
    </location>
</feature>
<reference evidence="7" key="1">
    <citation type="submission" date="2015-06" db="EMBL/GenBank/DDBJ databases">
        <authorList>
            <person name="Lim Y.L."/>
            <person name="Ee R."/>
            <person name="Yong D."/>
            <person name="How K.Y."/>
            <person name="Yin W.F."/>
            <person name="Chan K.G."/>
        </authorList>
    </citation>
    <scope>NUCLEOTIDE SEQUENCE [LARGE SCALE GENOMIC DNA]</scope>
    <source>
        <strain evidence="7">DSM 25325</strain>
    </source>
</reference>
<protein>
    <submittedName>
        <fullName evidence="6">TetR family transcriptional regulator</fullName>
    </submittedName>
</protein>
<dbReference type="KEGG" id="ptx:ABW99_05415"/>
<feature type="DNA-binding region" description="H-T-H motif" evidence="4">
    <location>
        <begin position="32"/>
        <end position="51"/>
    </location>
</feature>
<keyword evidence="7" id="KW-1185">Reference proteome</keyword>
<dbReference type="SUPFAM" id="SSF46689">
    <property type="entry name" value="Homeodomain-like"/>
    <property type="match status" value="1"/>
</dbReference>
<evidence type="ECO:0000256" key="1">
    <source>
        <dbReference type="ARBA" id="ARBA00023015"/>
    </source>
</evidence>
<evidence type="ECO:0000313" key="6">
    <source>
        <dbReference type="EMBL" id="AKJ67747.1"/>
    </source>
</evidence>
<dbReference type="STRING" id="445709.ABW99_05415"/>
<evidence type="ECO:0000313" key="7">
    <source>
        <dbReference type="Proteomes" id="UP000036700"/>
    </source>
</evidence>
<dbReference type="RefSeq" id="WP_047213464.1">
    <property type="nucleotide sequence ID" value="NZ_CP011568.3"/>
</dbReference>
<keyword evidence="2 4" id="KW-0238">DNA-binding</keyword>
<dbReference type="Proteomes" id="UP000036700">
    <property type="component" value="Chromosome"/>
</dbReference>
<evidence type="ECO:0000256" key="4">
    <source>
        <dbReference type="PROSITE-ProRule" id="PRU00335"/>
    </source>
</evidence>
<evidence type="ECO:0000256" key="2">
    <source>
        <dbReference type="ARBA" id="ARBA00023125"/>
    </source>
</evidence>
<dbReference type="GO" id="GO:0003677">
    <property type="term" value="F:DNA binding"/>
    <property type="evidence" value="ECO:0007669"/>
    <property type="project" value="UniProtKB-UniRule"/>
</dbReference>
<name>A0A0G3EQX4_9BURK</name>
<dbReference type="EMBL" id="CP011568">
    <property type="protein sequence ID" value="AKJ67747.1"/>
    <property type="molecule type" value="Genomic_DNA"/>
</dbReference>
<gene>
    <name evidence="6" type="ORF">ABW99_05415</name>
</gene>
<dbReference type="PANTHER" id="PTHR47506:SF7">
    <property type="entry name" value="TRANSCRIPTIONAL REGULATORY PROTEIN"/>
    <property type="match status" value="1"/>
</dbReference>
<sequence>MRYDAEHKQNTRRKLLKAAADAIRAEGPHRVAVAGVMAKAGLTHGGFYAHFGSKDELVVAAIGQMFEESRDRVLRETHDRRPRDGLNAYIDFYLSRMHRDAKEGGCPLAALACDLPRMDVAAREQFAVGMRELSATLADRLRQAGVTDSKLQGDSMLAELVGALSLARAEPDPKRSDALLAHSRRALKRRFNLSANAAEHGE</sequence>
<proteinExistence type="predicted"/>
<organism evidence="6 7">
    <name type="scientific">Pandoraea thiooxydans</name>
    <dbReference type="NCBI Taxonomy" id="445709"/>
    <lineage>
        <taxon>Bacteria</taxon>
        <taxon>Pseudomonadati</taxon>
        <taxon>Pseudomonadota</taxon>
        <taxon>Betaproteobacteria</taxon>
        <taxon>Burkholderiales</taxon>
        <taxon>Burkholderiaceae</taxon>
        <taxon>Pandoraea</taxon>
    </lineage>
</organism>
<keyword evidence="1" id="KW-0805">Transcription regulation</keyword>
<dbReference type="PANTHER" id="PTHR47506">
    <property type="entry name" value="TRANSCRIPTIONAL REGULATORY PROTEIN"/>
    <property type="match status" value="1"/>
</dbReference>
<dbReference type="AlphaFoldDB" id="A0A0G3EQX4"/>
<dbReference type="PATRIC" id="fig|445709.3.peg.1166"/>
<evidence type="ECO:0000259" key="5">
    <source>
        <dbReference type="PROSITE" id="PS50977"/>
    </source>
</evidence>
<dbReference type="InterPro" id="IPR036271">
    <property type="entry name" value="Tet_transcr_reg_TetR-rel_C_sf"/>
</dbReference>
<dbReference type="PRINTS" id="PR00455">
    <property type="entry name" value="HTHTETR"/>
</dbReference>
<dbReference type="PROSITE" id="PS50977">
    <property type="entry name" value="HTH_TETR_2"/>
    <property type="match status" value="1"/>
</dbReference>
<dbReference type="Pfam" id="PF00440">
    <property type="entry name" value="TetR_N"/>
    <property type="match status" value="1"/>
</dbReference>
<dbReference type="Gene3D" id="1.10.10.60">
    <property type="entry name" value="Homeodomain-like"/>
    <property type="match status" value="1"/>
</dbReference>
<dbReference type="InterPro" id="IPR001647">
    <property type="entry name" value="HTH_TetR"/>
</dbReference>
<dbReference type="OrthoDB" id="9798857at2"/>
<dbReference type="InterPro" id="IPR009057">
    <property type="entry name" value="Homeodomain-like_sf"/>
</dbReference>
<dbReference type="Gene3D" id="1.10.357.10">
    <property type="entry name" value="Tetracycline Repressor, domain 2"/>
    <property type="match status" value="1"/>
</dbReference>